<name>X8JFE0_9AGAM</name>
<reference evidence="2" key="1">
    <citation type="journal article" date="2014" name="Genome Announc.">
        <title>Draft genome sequence of the plant-pathogenic soil fungus Rhizoctonia solani anastomosis group 3 strain Rhs1AP.</title>
        <authorList>
            <person name="Cubeta M.A."/>
            <person name="Thomas E."/>
            <person name="Dean R.A."/>
            <person name="Jabaji S."/>
            <person name="Neate S.M."/>
            <person name="Tavantzis S."/>
            <person name="Toda T."/>
            <person name="Vilgalys R."/>
            <person name="Bharathan N."/>
            <person name="Fedorova-Abrams N."/>
            <person name="Pakala S.B."/>
            <person name="Pakala S.M."/>
            <person name="Zafar N."/>
            <person name="Joardar V."/>
            <person name="Losada L."/>
            <person name="Nierman W.C."/>
        </authorList>
    </citation>
    <scope>NUCLEOTIDE SEQUENCE [LARGE SCALE GENOMIC DNA]</scope>
    <source>
        <strain evidence="2">AG-3</strain>
    </source>
</reference>
<gene>
    <name evidence="1" type="ORF">RSOL_419520</name>
</gene>
<organism evidence="1 2">
    <name type="scientific">Rhizoctonia solani AG-3 Rhs1AP</name>
    <dbReference type="NCBI Taxonomy" id="1086054"/>
    <lineage>
        <taxon>Eukaryota</taxon>
        <taxon>Fungi</taxon>
        <taxon>Dikarya</taxon>
        <taxon>Basidiomycota</taxon>
        <taxon>Agaricomycotina</taxon>
        <taxon>Agaricomycetes</taxon>
        <taxon>Cantharellales</taxon>
        <taxon>Ceratobasidiaceae</taxon>
        <taxon>Rhizoctonia</taxon>
    </lineage>
</organism>
<proteinExistence type="predicted"/>
<comment type="caution">
    <text evidence="1">The sequence shown here is derived from an EMBL/GenBank/DDBJ whole genome shotgun (WGS) entry which is preliminary data.</text>
</comment>
<evidence type="ECO:0000313" key="1">
    <source>
        <dbReference type="EMBL" id="EUC62389.1"/>
    </source>
</evidence>
<accession>X8JFE0</accession>
<sequence>MRHVPVSTCIPEVPRWLGDDLTPDQWAFRCLMFYAAPVPTHPTGPECTWLIRVAQVHIKRGDWRFLYICPIAAQGGNVTGIEIGALPPTQTEFVAEMKFWTTPFYECDVNSNKAERVEYTHQELLRHLCDPRTQKNLLKNVSSNFLPFWGNLVQLLVHLRIIAPESTQTYYNTIRTTRNT</sequence>
<dbReference type="AlphaFoldDB" id="X8JFE0"/>
<protein>
    <submittedName>
        <fullName evidence="1">Uncharacterized protein</fullName>
    </submittedName>
</protein>
<feature type="non-terminal residue" evidence="1">
    <location>
        <position position="180"/>
    </location>
</feature>
<dbReference type="Proteomes" id="UP000030108">
    <property type="component" value="Unassembled WGS sequence"/>
</dbReference>
<dbReference type="OrthoDB" id="3145467at2759"/>
<dbReference type="EMBL" id="JATN01000318">
    <property type="protein sequence ID" value="EUC62389.1"/>
    <property type="molecule type" value="Genomic_DNA"/>
</dbReference>
<evidence type="ECO:0000313" key="2">
    <source>
        <dbReference type="Proteomes" id="UP000030108"/>
    </source>
</evidence>